<dbReference type="EMBL" id="CAJVCH010529319">
    <property type="protein sequence ID" value="CAG7823383.1"/>
    <property type="molecule type" value="Genomic_DNA"/>
</dbReference>
<feature type="transmembrane region" description="Helical" evidence="11">
    <location>
        <begin position="55"/>
        <end position="75"/>
    </location>
</feature>
<evidence type="ECO:0000256" key="11">
    <source>
        <dbReference type="SAM" id="Phobius"/>
    </source>
</evidence>
<gene>
    <name evidence="12" type="ORF">AFUS01_LOCUS33604</name>
</gene>
<dbReference type="PANTHER" id="PTHR11351:SF31">
    <property type="entry name" value="DESATURASE 1, ISOFORM A-RELATED"/>
    <property type="match status" value="1"/>
</dbReference>
<dbReference type="AlphaFoldDB" id="A0A8J2L0V7"/>
<evidence type="ECO:0000256" key="8">
    <source>
        <dbReference type="ARBA" id="ARBA00023098"/>
    </source>
</evidence>
<dbReference type="GO" id="GO:0005506">
    <property type="term" value="F:iron ion binding"/>
    <property type="evidence" value="ECO:0007669"/>
    <property type="project" value="TreeGrafter"/>
</dbReference>
<evidence type="ECO:0000256" key="7">
    <source>
        <dbReference type="ARBA" id="ARBA00023002"/>
    </source>
</evidence>
<dbReference type="InterPro" id="IPR015876">
    <property type="entry name" value="Acyl-CoA_DS"/>
</dbReference>
<dbReference type="Proteomes" id="UP000708208">
    <property type="component" value="Unassembled WGS sequence"/>
</dbReference>
<reference evidence="12" key="1">
    <citation type="submission" date="2021-06" db="EMBL/GenBank/DDBJ databases">
        <authorList>
            <person name="Hodson N. C."/>
            <person name="Mongue J. A."/>
            <person name="Jaron S. K."/>
        </authorList>
    </citation>
    <scope>NUCLEOTIDE SEQUENCE</scope>
</reference>
<evidence type="ECO:0000256" key="9">
    <source>
        <dbReference type="ARBA" id="ARBA00023136"/>
    </source>
</evidence>
<keyword evidence="10" id="KW-0275">Fatty acid biosynthesis</keyword>
<evidence type="ECO:0000256" key="2">
    <source>
        <dbReference type="ARBA" id="ARBA00009295"/>
    </source>
</evidence>
<evidence type="ECO:0000256" key="4">
    <source>
        <dbReference type="ARBA" id="ARBA00022692"/>
    </source>
</evidence>
<keyword evidence="8" id="KW-0443">Lipid metabolism</keyword>
<protein>
    <submittedName>
        <fullName evidence="12">Uncharacterized protein</fullName>
    </submittedName>
</protein>
<evidence type="ECO:0000256" key="1">
    <source>
        <dbReference type="ARBA" id="ARBA00004141"/>
    </source>
</evidence>
<evidence type="ECO:0000256" key="5">
    <source>
        <dbReference type="ARBA" id="ARBA00022832"/>
    </source>
</evidence>
<dbReference type="GO" id="GO:0004768">
    <property type="term" value="F:stearoyl-CoA 9-desaturase activity"/>
    <property type="evidence" value="ECO:0007669"/>
    <property type="project" value="TreeGrafter"/>
</dbReference>
<evidence type="ECO:0000313" key="12">
    <source>
        <dbReference type="EMBL" id="CAG7823383.1"/>
    </source>
</evidence>
<comment type="subcellular location">
    <subcellularLocation>
        <location evidence="1">Membrane</location>
        <topology evidence="1">Multi-pass membrane protein</topology>
    </subcellularLocation>
</comment>
<dbReference type="PANTHER" id="PTHR11351">
    <property type="entry name" value="ACYL-COA DESATURASE"/>
    <property type="match status" value="1"/>
</dbReference>
<feature type="transmembrane region" description="Helical" evidence="11">
    <location>
        <begin position="20"/>
        <end position="40"/>
    </location>
</feature>
<accession>A0A8J2L0V7</accession>
<dbReference type="GO" id="GO:0006636">
    <property type="term" value="P:unsaturated fatty acid biosynthetic process"/>
    <property type="evidence" value="ECO:0007669"/>
    <property type="project" value="TreeGrafter"/>
</dbReference>
<comment type="caution">
    <text evidence="12">The sequence shown here is derived from an EMBL/GenBank/DDBJ whole genome shotgun (WGS) entry which is preliminary data.</text>
</comment>
<keyword evidence="13" id="KW-1185">Reference proteome</keyword>
<keyword evidence="6 11" id="KW-1133">Transmembrane helix</keyword>
<evidence type="ECO:0000256" key="6">
    <source>
        <dbReference type="ARBA" id="ARBA00022989"/>
    </source>
</evidence>
<dbReference type="GO" id="GO:0005789">
    <property type="term" value="C:endoplasmic reticulum membrane"/>
    <property type="evidence" value="ECO:0007669"/>
    <property type="project" value="TreeGrafter"/>
</dbReference>
<keyword evidence="9 11" id="KW-0472">Membrane</keyword>
<evidence type="ECO:0000256" key="3">
    <source>
        <dbReference type="ARBA" id="ARBA00022516"/>
    </source>
</evidence>
<evidence type="ECO:0000313" key="13">
    <source>
        <dbReference type="Proteomes" id="UP000708208"/>
    </source>
</evidence>
<evidence type="ECO:0000256" key="10">
    <source>
        <dbReference type="ARBA" id="ARBA00023160"/>
    </source>
</evidence>
<organism evidence="12 13">
    <name type="scientific">Allacma fusca</name>
    <dbReference type="NCBI Taxonomy" id="39272"/>
    <lineage>
        <taxon>Eukaryota</taxon>
        <taxon>Metazoa</taxon>
        <taxon>Ecdysozoa</taxon>
        <taxon>Arthropoda</taxon>
        <taxon>Hexapoda</taxon>
        <taxon>Collembola</taxon>
        <taxon>Symphypleona</taxon>
        <taxon>Sminthuridae</taxon>
        <taxon>Allacma</taxon>
    </lineage>
</organism>
<keyword evidence="7" id="KW-0560">Oxidoreductase</keyword>
<name>A0A8J2L0V7_9HEXA</name>
<keyword evidence="5" id="KW-0276">Fatty acid metabolism</keyword>
<keyword evidence="4 11" id="KW-0812">Transmembrane</keyword>
<sequence length="116" mass="13341">MSDLENDPIVMFHERYYDIFHVACVFILPTLIPCAAHLWGYRPYDTSMSSAENKLVAFLAVGAIFFLRIFFIMIFKCFPRLLQRSILQKSGCPLLQSPQNLHLLLQESLVAIVVFS</sequence>
<proteinExistence type="inferred from homology"/>
<comment type="similarity">
    <text evidence="2">Belongs to the fatty acid desaturase type 1 family.</text>
</comment>
<keyword evidence="3" id="KW-0444">Lipid biosynthesis</keyword>